<dbReference type="InterPro" id="IPR013644">
    <property type="entry name" value="DXP_reductoisomerase_C"/>
</dbReference>
<evidence type="ECO:0000259" key="12">
    <source>
        <dbReference type="Pfam" id="PF08436"/>
    </source>
</evidence>
<accession>A0ABP9TXX9</accession>
<dbReference type="PIRSF" id="PIRSF006205">
    <property type="entry name" value="Dxp_reductismrs"/>
    <property type="match status" value="1"/>
</dbReference>
<evidence type="ECO:0000256" key="1">
    <source>
        <dbReference type="ARBA" id="ARBA00005094"/>
    </source>
</evidence>
<evidence type="ECO:0000256" key="8">
    <source>
        <dbReference type="ARBA" id="ARBA00048543"/>
    </source>
</evidence>
<comment type="function">
    <text evidence="9">Catalyzes the NADPH-dependent rearrangement and reduction of 1-deoxy-D-xylulose-5-phosphate (DXP) to 2-C-methyl-D-erythritol 4-phosphate (MEP).</text>
</comment>
<dbReference type="Pfam" id="PF08436">
    <property type="entry name" value="DXP_redisom_C"/>
    <property type="match status" value="1"/>
</dbReference>
<keyword evidence="4 9" id="KW-0521">NADP</keyword>
<feature type="binding site" evidence="9">
    <location>
        <position position="222"/>
    </location>
    <ligand>
        <name>1-deoxy-D-xylulose 5-phosphate</name>
        <dbReference type="ChEBI" id="CHEBI:57792"/>
    </ligand>
</feature>
<dbReference type="InterPro" id="IPR013512">
    <property type="entry name" value="DXP_reductoisomerase_N"/>
</dbReference>
<dbReference type="InterPro" id="IPR003821">
    <property type="entry name" value="DXP_reductoisomerase"/>
</dbReference>
<feature type="binding site" evidence="9">
    <location>
        <position position="12"/>
    </location>
    <ligand>
        <name>NADPH</name>
        <dbReference type="ChEBI" id="CHEBI:57783"/>
    </ligand>
</feature>
<dbReference type="EMBL" id="BAABNP010000004">
    <property type="protein sequence ID" value="GAA5340170.1"/>
    <property type="molecule type" value="Genomic_DNA"/>
</dbReference>
<dbReference type="Pfam" id="PF13288">
    <property type="entry name" value="DXPR_C"/>
    <property type="match status" value="1"/>
</dbReference>
<evidence type="ECO:0000256" key="7">
    <source>
        <dbReference type="ARBA" id="ARBA00023229"/>
    </source>
</evidence>
<feature type="binding site" evidence="9">
    <location>
        <position position="231"/>
    </location>
    <ligand>
        <name>Mn(2+)</name>
        <dbReference type="ChEBI" id="CHEBI:29035"/>
    </ligand>
</feature>
<feature type="binding site" evidence="9">
    <location>
        <position position="209"/>
    </location>
    <ligand>
        <name>1-deoxy-D-xylulose 5-phosphate</name>
        <dbReference type="ChEBI" id="CHEBI:57792"/>
    </ligand>
</feature>
<evidence type="ECO:0000256" key="6">
    <source>
        <dbReference type="ARBA" id="ARBA00023211"/>
    </source>
</evidence>
<dbReference type="HAMAP" id="MF_00183">
    <property type="entry name" value="DXP_reductoisom"/>
    <property type="match status" value="1"/>
</dbReference>
<dbReference type="EC" id="1.1.1.267" evidence="9"/>
<keyword evidence="9" id="KW-0460">Magnesium</keyword>
<dbReference type="InterPro" id="IPR026877">
    <property type="entry name" value="DXPR_C"/>
</dbReference>
<protein>
    <recommendedName>
        <fullName evidence="9">1-deoxy-D-xylulose 5-phosphate reductoisomerase</fullName>
        <shortName evidence="9">DXP reductoisomerase</shortName>
        <ecNumber evidence="9">1.1.1.267</ecNumber>
    </recommendedName>
    <alternativeName>
        <fullName evidence="9">1-deoxyxylulose-5-phosphate reductoisomerase</fullName>
    </alternativeName>
    <alternativeName>
        <fullName evidence="9">2-C-methyl-D-erythritol 4-phosphate synthase</fullName>
    </alternativeName>
</protein>
<feature type="binding site" evidence="9">
    <location>
        <position position="14"/>
    </location>
    <ligand>
        <name>NADPH</name>
        <dbReference type="ChEBI" id="CHEBI:57783"/>
    </ligand>
</feature>
<evidence type="ECO:0000256" key="3">
    <source>
        <dbReference type="ARBA" id="ARBA00022723"/>
    </source>
</evidence>
<feature type="binding site" evidence="9">
    <location>
        <position position="186"/>
    </location>
    <ligand>
        <name>1-deoxy-D-xylulose 5-phosphate</name>
        <dbReference type="ChEBI" id="CHEBI:57792"/>
    </ligand>
</feature>
<feature type="region of interest" description="Disordered" evidence="10">
    <location>
        <begin position="400"/>
        <end position="423"/>
    </location>
</feature>
<evidence type="ECO:0000256" key="4">
    <source>
        <dbReference type="ARBA" id="ARBA00022857"/>
    </source>
</evidence>
<dbReference type="RefSeq" id="WP_342037614.1">
    <property type="nucleotide sequence ID" value="NZ_BAABBK010000004.1"/>
</dbReference>
<evidence type="ECO:0000313" key="14">
    <source>
        <dbReference type="EMBL" id="GAA5340170.1"/>
    </source>
</evidence>
<keyword evidence="6 9" id="KW-0464">Manganese</keyword>
<keyword evidence="5 9" id="KW-0560">Oxidoreductase</keyword>
<dbReference type="SUPFAM" id="SSF51735">
    <property type="entry name" value="NAD(P)-binding Rossmann-fold domains"/>
    <property type="match status" value="1"/>
</dbReference>
<feature type="domain" description="DXP reductoisomerase C-terminal" evidence="13">
    <location>
        <begin position="272"/>
        <end position="392"/>
    </location>
</feature>
<reference evidence="14 15" key="1">
    <citation type="submission" date="2024-02" db="EMBL/GenBank/DDBJ databases">
        <title>Characterization of antibiotic resistant novel bacterial strains and their environmental applications.</title>
        <authorList>
            <person name="Manzoor S."/>
            <person name="Abbas S."/>
            <person name="Arshad M."/>
            <person name="Li W.J."/>
            <person name="Ahmed I."/>
        </authorList>
    </citation>
    <scope>NUCLEOTIDE SEQUENCE [LARGE SCALE GENOMIC DNA]</scope>
    <source>
        <strain evidence="14 15">KACC 15558</strain>
    </source>
</reference>
<comment type="caution">
    <text evidence="9">Lacks conserved residue(s) required for the propagation of feature annotation.</text>
</comment>
<comment type="cofactor">
    <cofactor evidence="9">
        <name>Mg(2+)</name>
        <dbReference type="ChEBI" id="CHEBI:18420"/>
    </cofactor>
    <cofactor evidence="9">
        <name>Mn(2+)</name>
        <dbReference type="ChEBI" id="CHEBI:29035"/>
    </cofactor>
</comment>
<dbReference type="Gene3D" id="3.40.50.720">
    <property type="entry name" value="NAD(P)-binding Rossmann-like Domain"/>
    <property type="match status" value="1"/>
</dbReference>
<feature type="binding site" evidence="9">
    <location>
        <position position="227"/>
    </location>
    <ligand>
        <name>1-deoxy-D-xylulose 5-phosphate</name>
        <dbReference type="ChEBI" id="CHEBI:57792"/>
    </ligand>
</feature>
<feature type="binding site" evidence="9">
    <location>
        <position position="161"/>
    </location>
    <ligand>
        <name>1-deoxy-D-xylulose 5-phosphate</name>
        <dbReference type="ChEBI" id="CHEBI:57792"/>
    </ligand>
</feature>
<evidence type="ECO:0000259" key="13">
    <source>
        <dbReference type="Pfam" id="PF13288"/>
    </source>
</evidence>
<feature type="binding site" evidence="9">
    <location>
        <position position="160"/>
    </location>
    <ligand>
        <name>Mn(2+)</name>
        <dbReference type="ChEBI" id="CHEBI:29035"/>
    </ligand>
</feature>
<gene>
    <name evidence="9 14" type="primary">dxr</name>
    <name evidence="14" type="ORF">KACC15558_12100</name>
</gene>
<organism evidence="14 15">
    <name type="scientific">Brevibacterium ammoniilyticum</name>
    <dbReference type="NCBI Taxonomy" id="1046555"/>
    <lineage>
        <taxon>Bacteria</taxon>
        <taxon>Bacillati</taxon>
        <taxon>Actinomycetota</taxon>
        <taxon>Actinomycetes</taxon>
        <taxon>Micrococcales</taxon>
        <taxon>Brevibacteriaceae</taxon>
        <taxon>Brevibacterium</taxon>
    </lineage>
</organism>
<feature type="domain" description="1-deoxy-D-xylulose 5-phosphate reductoisomerase C-terminal" evidence="12">
    <location>
        <begin position="156"/>
        <end position="239"/>
    </location>
</feature>
<dbReference type="SUPFAM" id="SSF69055">
    <property type="entry name" value="1-deoxy-D-xylulose-5-phosphate reductoisomerase, C-terminal domain"/>
    <property type="match status" value="1"/>
</dbReference>
<feature type="binding site" evidence="9">
    <location>
        <position position="135"/>
    </location>
    <ligand>
        <name>1-deoxy-D-xylulose 5-phosphate</name>
        <dbReference type="ChEBI" id="CHEBI:57792"/>
    </ligand>
</feature>
<evidence type="ECO:0000256" key="2">
    <source>
        <dbReference type="ARBA" id="ARBA00006825"/>
    </source>
</evidence>
<feature type="binding site" evidence="9">
    <location>
        <position position="162"/>
    </location>
    <ligand>
        <name>Mn(2+)</name>
        <dbReference type="ChEBI" id="CHEBI:29035"/>
    </ligand>
</feature>
<dbReference type="Gene3D" id="1.10.1740.10">
    <property type="match status" value="1"/>
</dbReference>
<comment type="pathway">
    <text evidence="1 9">Isoprenoid biosynthesis; isopentenyl diphosphate biosynthesis via DXP pathway; isopentenyl diphosphate from 1-deoxy-D-xylulose 5-phosphate: step 1/6.</text>
</comment>
<proteinExistence type="inferred from homology"/>
<comment type="similarity">
    <text evidence="2 9">Belongs to the DXR family.</text>
</comment>
<feature type="binding site" evidence="9">
    <location>
        <position position="134"/>
    </location>
    <ligand>
        <name>NADPH</name>
        <dbReference type="ChEBI" id="CHEBI:57783"/>
    </ligand>
</feature>
<comment type="caution">
    <text evidence="14">The sequence shown here is derived from an EMBL/GenBank/DDBJ whole genome shotgun (WGS) entry which is preliminary data.</text>
</comment>
<feature type="binding site" evidence="9">
    <location>
        <position position="136"/>
    </location>
    <ligand>
        <name>NADPH</name>
        <dbReference type="ChEBI" id="CHEBI:57783"/>
    </ligand>
</feature>
<feature type="binding site" evidence="9">
    <location>
        <position position="38"/>
    </location>
    <ligand>
        <name>NADPH</name>
        <dbReference type="ChEBI" id="CHEBI:57783"/>
    </ligand>
</feature>
<sequence length="423" mass="43269">MNERNVIVVGSTGSVGTQALDVLAENATDFAVVGLAAGSQIDLLLGQALDFSVPVIGLTSPPAGGEAEVRKRLSELAADRGIDVPVSEIHLGDTAAEAVAAHSADIVLNAVTGAAGLGATLAALAAGTDVALANKESLIIGGSLVLDAAAASGARLIPVDSEHSAIAQALRSGTHGEVAKLVITASGGPFRGMTREALSRVTPAQALKHPTWSMGSMITINSATLVNKGLEVIEAHLLFGIDFDHIEVVVHPQSQIHSMVEFADASTIAQISPPDMRLPIAYALGTQDDGSTRRIASGAVPNNWGQPMHWSFEPVNHVAFPALGLAIEAGKKARSYPAVFNAANEVLVEAFIAGDIPFTGIDSGLEKALAVHEPAPEHTVETVLAADAWARDFAREHVAGQAGSVQPGSRTAVAAGAAGEGVR</sequence>
<keyword evidence="15" id="KW-1185">Reference proteome</keyword>
<feature type="binding site" evidence="9">
    <location>
        <position position="215"/>
    </location>
    <ligand>
        <name>NADPH</name>
        <dbReference type="ChEBI" id="CHEBI:57783"/>
    </ligand>
</feature>
<feature type="binding site" evidence="9">
    <location>
        <position position="15"/>
    </location>
    <ligand>
        <name>NADPH</name>
        <dbReference type="ChEBI" id="CHEBI:57783"/>
    </ligand>
</feature>
<evidence type="ECO:0000256" key="9">
    <source>
        <dbReference type="HAMAP-Rule" id="MF_00183"/>
    </source>
</evidence>
<feature type="binding site" evidence="9">
    <location>
        <position position="13"/>
    </location>
    <ligand>
        <name>NADPH</name>
        <dbReference type="ChEBI" id="CHEBI:57783"/>
    </ligand>
</feature>
<evidence type="ECO:0000256" key="5">
    <source>
        <dbReference type="ARBA" id="ARBA00023002"/>
    </source>
</evidence>
<keyword evidence="7 9" id="KW-0414">Isoprene biosynthesis</keyword>
<dbReference type="Pfam" id="PF02670">
    <property type="entry name" value="DXP_reductoisom"/>
    <property type="match status" value="1"/>
</dbReference>
<comment type="catalytic activity">
    <reaction evidence="8">
        <text>2-C-methyl-D-erythritol 4-phosphate + NADP(+) = 1-deoxy-D-xylulose 5-phosphate + NADPH + H(+)</text>
        <dbReference type="Rhea" id="RHEA:13717"/>
        <dbReference type="ChEBI" id="CHEBI:15378"/>
        <dbReference type="ChEBI" id="CHEBI:57783"/>
        <dbReference type="ChEBI" id="CHEBI:57792"/>
        <dbReference type="ChEBI" id="CHEBI:58262"/>
        <dbReference type="ChEBI" id="CHEBI:58349"/>
        <dbReference type="EC" id="1.1.1.267"/>
    </reaction>
    <physiologicalReaction direction="right-to-left" evidence="8">
        <dbReference type="Rhea" id="RHEA:13719"/>
    </physiologicalReaction>
</comment>
<name>A0ABP9TXX9_9MICO</name>
<feature type="binding site" evidence="9">
    <location>
        <position position="231"/>
    </location>
    <ligand>
        <name>1-deoxy-D-xylulose 5-phosphate</name>
        <dbReference type="ChEBI" id="CHEBI:57792"/>
    </ligand>
</feature>
<dbReference type="InterPro" id="IPR036169">
    <property type="entry name" value="DXPR_C_sf"/>
</dbReference>
<dbReference type="NCBIfam" id="TIGR00243">
    <property type="entry name" value="Dxr"/>
    <property type="match status" value="1"/>
</dbReference>
<evidence type="ECO:0000259" key="11">
    <source>
        <dbReference type="Pfam" id="PF02670"/>
    </source>
</evidence>
<feature type="binding site" evidence="9">
    <location>
        <position position="162"/>
    </location>
    <ligand>
        <name>1-deoxy-D-xylulose 5-phosphate</name>
        <dbReference type="ChEBI" id="CHEBI:57792"/>
    </ligand>
</feature>
<dbReference type="Proteomes" id="UP001498935">
    <property type="component" value="Unassembled WGS sequence"/>
</dbReference>
<feature type="binding site" evidence="9">
    <location>
        <position position="228"/>
    </location>
    <ligand>
        <name>1-deoxy-D-xylulose 5-phosphate</name>
        <dbReference type="ChEBI" id="CHEBI:57792"/>
    </ligand>
</feature>
<dbReference type="InterPro" id="IPR036291">
    <property type="entry name" value="NAD(P)-bd_dom_sf"/>
</dbReference>
<feature type="domain" description="1-deoxy-D-xylulose 5-phosphate reductoisomerase N-terminal" evidence="11">
    <location>
        <begin position="6"/>
        <end position="142"/>
    </location>
</feature>
<evidence type="ECO:0000313" key="15">
    <source>
        <dbReference type="Proteomes" id="UP001498935"/>
    </source>
</evidence>
<evidence type="ECO:0000256" key="10">
    <source>
        <dbReference type="SAM" id="MobiDB-lite"/>
    </source>
</evidence>
<dbReference type="PANTHER" id="PTHR30525:SF0">
    <property type="entry name" value="1-DEOXY-D-XYLULOSE 5-PHOSPHATE REDUCTOISOMERASE, CHLOROPLASTIC"/>
    <property type="match status" value="1"/>
</dbReference>
<keyword evidence="3 9" id="KW-0479">Metal-binding</keyword>
<dbReference type="SUPFAM" id="SSF55347">
    <property type="entry name" value="Glyceraldehyde-3-phosphate dehydrogenase-like, C-terminal domain"/>
    <property type="match status" value="1"/>
</dbReference>
<dbReference type="PANTHER" id="PTHR30525">
    <property type="entry name" value="1-DEOXY-D-XYLULOSE 5-PHOSPHATE REDUCTOISOMERASE"/>
    <property type="match status" value="1"/>
</dbReference>
<feature type="compositionally biased region" description="Low complexity" evidence="10">
    <location>
        <begin position="412"/>
        <end position="423"/>
    </location>
</feature>